<dbReference type="SUPFAM" id="SSF50156">
    <property type="entry name" value="PDZ domain-like"/>
    <property type="match status" value="1"/>
</dbReference>
<evidence type="ECO:0000256" key="3">
    <source>
        <dbReference type="ARBA" id="ARBA00022490"/>
    </source>
</evidence>
<dbReference type="GO" id="GO:0030425">
    <property type="term" value="C:dendrite"/>
    <property type="evidence" value="ECO:0007669"/>
    <property type="project" value="TreeGrafter"/>
</dbReference>
<feature type="domain" description="PDZ" evidence="14">
    <location>
        <begin position="980"/>
        <end position="1068"/>
    </location>
</feature>
<feature type="region of interest" description="Disordered" evidence="13">
    <location>
        <begin position="688"/>
        <end position="711"/>
    </location>
</feature>
<evidence type="ECO:0000256" key="9">
    <source>
        <dbReference type="ARBA" id="ARBA00023203"/>
    </source>
</evidence>
<feature type="compositionally biased region" description="Low complexity" evidence="13">
    <location>
        <begin position="292"/>
        <end position="313"/>
    </location>
</feature>
<feature type="region of interest" description="Disordered" evidence="13">
    <location>
        <begin position="191"/>
        <end position="232"/>
    </location>
</feature>
<evidence type="ECO:0000313" key="15">
    <source>
        <dbReference type="EnsemblMetazoa" id="XP_022651731"/>
    </source>
</evidence>
<feature type="region of interest" description="Disordered" evidence="13">
    <location>
        <begin position="580"/>
        <end position="653"/>
    </location>
</feature>
<dbReference type="GO" id="GO:0051015">
    <property type="term" value="F:actin filament binding"/>
    <property type="evidence" value="ECO:0007669"/>
    <property type="project" value="TreeGrafter"/>
</dbReference>
<feature type="compositionally biased region" description="Low complexity" evidence="13">
    <location>
        <begin position="804"/>
        <end position="814"/>
    </location>
</feature>
<dbReference type="InterPro" id="IPR001478">
    <property type="entry name" value="PDZ"/>
</dbReference>
<organism evidence="15 16">
    <name type="scientific">Varroa destructor</name>
    <name type="common">Honeybee mite</name>
    <dbReference type="NCBI Taxonomy" id="109461"/>
    <lineage>
        <taxon>Eukaryota</taxon>
        <taxon>Metazoa</taxon>
        <taxon>Ecdysozoa</taxon>
        <taxon>Arthropoda</taxon>
        <taxon>Chelicerata</taxon>
        <taxon>Arachnida</taxon>
        <taxon>Acari</taxon>
        <taxon>Parasitiformes</taxon>
        <taxon>Mesostigmata</taxon>
        <taxon>Gamasina</taxon>
        <taxon>Dermanyssoidea</taxon>
        <taxon>Varroidae</taxon>
        <taxon>Varroa</taxon>
    </lineage>
</organism>
<feature type="region of interest" description="Disordered" evidence="13">
    <location>
        <begin position="1346"/>
        <end position="1426"/>
    </location>
</feature>
<dbReference type="GO" id="GO:0031175">
    <property type="term" value="P:neuron projection development"/>
    <property type="evidence" value="ECO:0007669"/>
    <property type="project" value="TreeGrafter"/>
</dbReference>
<evidence type="ECO:0000256" key="13">
    <source>
        <dbReference type="SAM" id="MobiDB-lite"/>
    </source>
</evidence>
<dbReference type="GO" id="GO:0019722">
    <property type="term" value="P:calcium-mediated signaling"/>
    <property type="evidence" value="ECO:0007669"/>
    <property type="project" value="TreeGrafter"/>
</dbReference>
<feature type="region of interest" description="Disordered" evidence="13">
    <location>
        <begin position="1089"/>
        <end position="1170"/>
    </location>
</feature>
<dbReference type="GO" id="GO:0007015">
    <property type="term" value="P:actin filament organization"/>
    <property type="evidence" value="ECO:0007669"/>
    <property type="project" value="TreeGrafter"/>
</dbReference>
<comment type="subcellular location">
    <subcellularLocation>
        <location evidence="1">Cytoplasm</location>
        <location evidence="1">Cytoskeleton</location>
    </subcellularLocation>
    <subcellularLocation>
        <location evidence="11">Synapse</location>
    </subcellularLocation>
</comment>
<dbReference type="GO" id="GO:0014069">
    <property type="term" value="C:postsynaptic density"/>
    <property type="evidence" value="ECO:0007669"/>
    <property type="project" value="TreeGrafter"/>
</dbReference>
<feature type="compositionally biased region" description="Basic and acidic residues" evidence="13">
    <location>
        <begin position="597"/>
        <end position="611"/>
    </location>
</feature>
<feature type="compositionally biased region" description="Polar residues" evidence="13">
    <location>
        <begin position="1372"/>
        <end position="1402"/>
    </location>
</feature>
<feature type="region of interest" description="Disordered" evidence="13">
    <location>
        <begin position="788"/>
        <end position="819"/>
    </location>
</feature>
<feature type="compositionally biased region" description="Low complexity" evidence="13">
    <location>
        <begin position="18"/>
        <end position="34"/>
    </location>
</feature>
<dbReference type="GO" id="GO:0005737">
    <property type="term" value="C:cytoplasm"/>
    <property type="evidence" value="ECO:0007669"/>
    <property type="project" value="TreeGrafter"/>
</dbReference>
<dbReference type="InterPro" id="IPR036034">
    <property type="entry name" value="PDZ_sf"/>
</dbReference>
<keyword evidence="8 12" id="KW-0175">Coiled coil</keyword>
<keyword evidence="3" id="KW-0963">Cytoplasm</keyword>
<keyword evidence="2" id="KW-0217">Developmental protein</keyword>
<reference evidence="15" key="1">
    <citation type="submission" date="2021-01" db="UniProtKB">
        <authorList>
            <consortium name="EnsemblMetazoa"/>
        </authorList>
    </citation>
    <scope>IDENTIFICATION</scope>
</reference>
<dbReference type="InterPro" id="IPR040645">
    <property type="entry name" value="Neurabin-1/2_PDZ"/>
</dbReference>
<dbReference type="SMART" id="SM00228">
    <property type="entry name" value="PDZ"/>
    <property type="match status" value="1"/>
</dbReference>
<feature type="compositionally biased region" description="Basic and acidic residues" evidence="13">
    <location>
        <begin position="314"/>
        <end position="324"/>
    </location>
</feature>
<keyword evidence="7" id="KW-0770">Synapse</keyword>
<dbReference type="PANTHER" id="PTHR16154:SF6">
    <property type="entry name" value="SPINOPHILIN, ISOFORM J"/>
    <property type="match status" value="1"/>
</dbReference>
<evidence type="ECO:0000313" key="16">
    <source>
        <dbReference type="Proteomes" id="UP000594260"/>
    </source>
</evidence>
<feature type="compositionally biased region" description="Basic and acidic residues" evidence="13">
    <location>
        <begin position="863"/>
        <end position="872"/>
    </location>
</feature>
<evidence type="ECO:0000256" key="8">
    <source>
        <dbReference type="ARBA" id="ARBA00023054"/>
    </source>
</evidence>
<dbReference type="GeneID" id="111246428"/>
<feature type="compositionally biased region" description="Polar residues" evidence="13">
    <location>
        <begin position="143"/>
        <end position="161"/>
    </location>
</feature>
<name>A0A7M7M5W8_VARDE</name>
<feature type="compositionally biased region" description="Acidic residues" evidence="13">
    <location>
        <begin position="878"/>
        <end position="893"/>
    </location>
</feature>
<feature type="coiled-coil region" evidence="12">
    <location>
        <begin position="736"/>
        <end position="766"/>
    </location>
</feature>
<dbReference type="RefSeq" id="XP_022651731.1">
    <property type="nucleotide sequence ID" value="XM_022795996.1"/>
</dbReference>
<feature type="compositionally biased region" description="Low complexity" evidence="13">
    <location>
        <begin position="613"/>
        <end position="623"/>
    </location>
</feature>
<feature type="region of interest" description="Disordered" evidence="13">
    <location>
        <begin position="285"/>
        <end position="368"/>
    </location>
</feature>
<feature type="coiled-coil region" evidence="12">
    <location>
        <begin position="1181"/>
        <end position="1247"/>
    </location>
</feature>
<feature type="compositionally biased region" description="Polar residues" evidence="13">
    <location>
        <begin position="688"/>
        <end position="698"/>
    </location>
</feature>
<keyword evidence="4" id="KW-0597">Phosphoprotein</keyword>
<feature type="compositionally biased region" description="Polar residues" evidence="13">
    <location>
        <begin position="77"/>
        <end position="130"/>
    </location>
</feature>
<dbReference type="Gene3D" id="2.30.42.10">
    <property type="match status" value="1"/>
</dbReference>
<dbReference type="Pfam" id="PF17817">
    <property type="entry name" value="PDZ_5"/>
    <property type="match status" value="1"/>
</dbReference>
<feature type="compositionally biased region" description="Gly residues" evidence="13">
    <location>
        <begin position="248"/>
        <end position="263"/>
    </location>
</feature>
<feature type="compositionally biased region" description="Basic and acidic residues" evidence="13">
    <location>
        <begin position="515"/>
        <end position="532"/>
    </location>
</feature>
<dbReference type="PROSITE" id="PS50106">
    <property type="entry name" value="PDZ"/>
    <property type="match status" value="1"/>
</dbReference>
<dbReference type="FunFam" id="2.30.42.10:FF:000010">
    <property type="entry name" value="Neurabin-1 isoform 1"/>
    <property type="match status" value="1"/>
</dbReference>
<protein>
    <recommendedName>
        <fullName evidence="14">PDZ domain-containing protein</fullName>
    </recommendedName>
</protein>
<evidence type="ECO:0000259" key="14">
    <source>
        <dbReference type="PROSITE" id="PS50106"/>
    </source>
</evidence>
<dbReference type="GO" id="GO:0015629">
    <property type="term" value="C:actin cytoskeleton"/>
    <property type="evidence" value="ECO:0007669"/>
    <property type="project" value="TreeGrafter"/>
</dbReference>
<dbReference type="EnsemblMetazoa" id="XM_022795996">
    <property type="protein sequence ID" value="XP_022651731"/>
    <property type="gene ID" value="LOC111246428"/>
</dbReference>
<feature type="region of interest" description="Disordered" evidence="13">
    <location>
        <begin position="845"/>
        <end position="899"/>
    </location>
</feature>
<feature type="compositionally biased region" description="Low complexity" evidence="13">
    <location>
        <begin position="1409"/>
        <end position="1426"/>
    </location>
</feature>
<evidence type="ECO:0000256" key="1">
    <source>
        <dbReference type="ARBA" id="ARBA00004245"/>
    </source>
</evidence>
<feature type="compositionally biased region" description="Polar residues" evidence="13">
    <location>
        <begin position="340"/>
        <end position="352"/>
    </location>
</feature>
<evidence type="ECO:0000256" key="12">
    <source>
        <dbReference type="SAM" id="Coils"/>
    </source>
</evidence>
<evidence type="ECO:0000256" key="11">
    <source>
        <dbReference type="ARBA" id="ARBA00034103"/>
    </source>
</evidence>
<keyword evidence="9" id="KW-0009">Actin-binding</keyword>
<feature type="compositionally biased region" description="Low complexity" evidence="13">
    <location>
        <begin position="583"/>
        <end position="596"/>
    </location>
</feature>
<dbReference type="InterPro" id="IPR043446">
    <property type="entry name" value="Neurabin-like"/>
</dbReference>
<evidence type="ECO:0000256" key="10">
    <source>
        <dbReference type="ARBA" id="ARBA00023212"/>
    </source>
</evidence>
<dbReference type="PANTHER" id="PTHR16154">
    <property type="entry name" value="NEURABIN"/>
    <property type="match status" value="1"/>
</dbReference>
<keyword evidence="16" id="KW-1185">Reference proteome</keyword>
<evidence type="ECO:0000256" key="7">
    <source>
        <dbReference type="ARBA" id="ARBA00023018"/>
    </source>
</evidence>
<dbReference type="CDD" id="cd06790">
    <property type="entry name" value="PDZ_neurabin-like"/>
    <property type="match status" value="1"/>
</dbReference>
<feature type="region of interest" description="Disordered" evidence="13">
    <location>
        <begin position="506"/>
        <end position="536"/>
    </location>
</feature>
<feature type="region of interest" description="Disordered" evidence="13">
    <location>
        <begin position="248"/>
        <end position="271"/>
    </location>
</feature>
<feature type="region of interest" description="Disordered" evidence="13">
    <location>
        <begin position="18"/>
        <end position="55"/>
    </location>
</feature>
<keyword evidence="6" id="KW-0524">Neurogenesis</keyword>
<proteinExistence type="predicted"/>
<keyword evidence="10" id="KW-0206">Cytoskeleton</keyword>
<evidence type="ECO:0000256" key="6">
    <source>
        <dbReference type="ARBA" id="ARBA00022902"/>
    </source>
</evidence>
<keyword evidence="5" id="KW-0221">Differentiation</keyword>
<dbReference type="Pfam" id="PF00595">
    <property type="entry name" value="PDZ"/>
    <property type="match status" value="1"/>
</dbReference>
<evidence type="ECO:0000256" key="5">
    <source>
        <dbReference type="ARBA" id="ARBA00022782"/>
    </source>
</evidence>
<feature type="compositionally biased region" description="Low complexity" evidence="13">
    <location>
        <begin position="1108"/>
        <end position="1121"/>
    </location>
</feature>
<feature type="region of interest" description="Disordered" evidence="13">
    <location>
        <begin position="77"/>
        <end position="178"/>
    </location>
</feature>
<evidence type="ECO:0000256" key="4">
    <source>
        <dbReference type="ARBA" id="ARBA00022553"/>
    </source>
</evidence>
<dbReference type="Proteomes" id="UP000594260">
    <property type="component" value="Unplaced"/>
</dbReference>
<sequence length="1454" mass="156914">MWSMADVRSSIVAASRSRTGWIQHQQQQQQQQQQTSSPATTPALEAGGPDIPGSGLVVSDKEIVLHSAAVIVVTAAGSNNPSQGSLDSQTANTVSNPRPNSAPSCTTTSPKQLIQSTSVQLNGSSCSTGATMVHPPPKKLGSKVSSIASLFQQQGQASQSLSPEKSRPSVRSSSSSEKVLEHSLAACGSPLNLQNRIIPSPKGSGASDEVTPPRSYGRGSHQAGGTPAALPGKLSMTSLNGYALSTSGSGGGGISAQANGGGSPLHRSDSHVSRFQDARAMFAKLESEQKRSSPLSLDRSFSASSSRPTSGRTTPEDFLERQTLRDSLVLQKSQSEDKNTGGTRSGPCSASSGGRGGKPPLPTKPKSLQQQLQHVASDSSCNTPQLYSRLQQMQSVAQQNGALHADGNRRPQESCHYQEGVSHSELGRTSFNAQDSRTATDIANRRNNVHQLDDRCQGRDLIDQPDSLTSTGELLNPQRLDSGFTSIEDELDDVCSGRDTLSQRLEGLGSSTIRKKADSEQTRRPPPPDDMLRTGTIGASEGLSAVNASGRTCQFEDENCGVNETAIIIGAIMAPSDLSPLTEQSEQVSSESSVSVRESKRECVQHAEEIHVTSTSSTSNSDPRSSHAGLPEEKTLEGKGGSSSGDSTLKEEQLDEKLNEVGQPEHDAAIGDQLMTKDEHVTLLSYRQGRTSSCTHSPSAAGDQRSPSAVGGDMEFDECEEILTDEQAHEVCQILKDNSFEKNEQLIQEEMELEEAMERTKRQQQVTCPDAVAERQTAKEQWVAPVLPPSADADDLASPVTESAPAGPAGANNNTYSVGAASPGAGNTYNYEDSMEEDADLDGDVLDRTLPASPEPDSLGSLHVDEDGHYYVERPGLTEDDENDPFECDENEFDHEQQRQHEYNTSDDFTAHNKTATQPMSYDTEKRKAFIKIRFSHAPIRVYLTYSVDEYDRRNDEIDPVSASAEYELEKRIEKMDVFGVQLMKGPEGLGLSIIGMGVGADAGLEKLGIFVKTITPHGAASRDGHIEVNDQIIEVDGKSLVGVTQAYAASVLKNTSGLVRFVIGRERDQSNSEIAALIAQSIQADRDREQHLQRIQQGAQHHHHGDVMVGGVPGDHSSGTTGLGGLHRRGSPEPHSTSGPSTPEEGEDLPIIDATHDPLSEDGGGADDAAGNHGTLVARYRDLQYQVRALRDRLDASEEERVRLGQQLHITQRRLEEAQRSAQEANQRYAEETRALKEQLEQSESICMRLKRGLQERDDDQIKLKLELEKEQHYNEVVKSLKDRVIELEGMLEETQRSAGLPVAIPRPRENRAQSLDESMILLSSMMPATEFLDTSAARAKAELGRNLRGLRQPPKNMRKSRSSEEAEAQSPKQLNTSSGLTENTAEYTPLTRPSNSNATPYNCDLLSVSSTTTPRSPATTTTVASLRRNFAPGLVSPKHKSGASSNGAIYDC</sequence>
<accession>A0A7M7M5W8</accession>
<evidence type="ECO:0000256" key="2">
    <source>
        <dbReference type="ARBA" id="ARBA00022473"/>
    </source>
</evidence>